<feature type="transmembrane region" description="Helical" evidence="8">
    <location>
        <begin position="82"/>
        <end position="102"/>
    </location>
</feature>
<protein>
    <recommendedName>
        <fullName evidence="9">Glycosyltransferase RgtA/B/C/D-like domain-containing protein</fullName>
    </recommendedName>
</protein>
<dbReference type="Pfam" id="PF13231">
    <property type="entry name" value="PMT_2"/>
    <property type="match status" value="1"/>
</dbReference>
<feature type="transmembrane region" description="Helical" evidence="8">
    <location>
        <begin position="171"/>
        <end position="191"/>
    </location>
</feature>
<keyword evidence="3" id="KW-0328">Glycosyltransferase</keyword>
<reference evidence="10" key="1">
    <citation type="journal article" date="2015" name="Nature">
        <title>rRNA introns, odd ribosomes, and small enigmatic genomes across a large radiation of phyla.</title>
        <authorList>
            <person name="Brown C.T."/>
            <person name="Hug L.A."/>
            <person name="Thomas B.C."/>
            <person name="Sharon I."/>
            <person name="Castelle C.J."/>
            <person name="Singh A."/>
            <person name="Wilkins M.J."/>
            <person name="Williams K.H."/>
            <person name="Banfield J.F."/>
        </authorList>
    </citation>
    <scope>NUCLEOTIDE SEQUENCE [LARGE SCALE GENOMIC DNA]</scope>
</reference>
<keyword evidence="2" id="KW-1003">Cell membrane</keyword>
<evidence type="ECO:0000259" key="9">
    <source>
        <dbReference type="Pfam" id="PF13231"/>
    </source>
</evidence>
<comment type="caution">
    <text evidence="10">The sequence shown here is derived from an EMBL/GenBank/DDBJ whole genome shotgun (WGS) entry which is preliminary data.</text>
</comment>
<keyword evidence="5 8" id="KW-0812">Transmembrane</keyword>
<dbReference type="PANTHER" id="PTHR33908:SF3">
    <property type="entry name" value="UNDECAPRENYL PHOSPHATE-ALPHA-4-AMINO-4-DEOXY-L-ARABINOSE ARABINOSYL TRANSFERASE"/>
    <property type="match status" value="1"/>
</dbReference>
<feature type="transmembrane region" description="Helical" evidence="8">
    <location>
        <begin position="387"/>
        <end position="407"/>
    </location>
</feature>
<evidence type="ECO:0000256" key="8">
    <source>
        <dbReference type="SAM" id="Phobius"/>
    </source>
</evidence>
<keyword evidence="6 8" id="KW-1133">Transmembrane helix</keyword>
<dbReference type="InterPro" id="IPR038731">
    <property type="entry name" value="RgtA/B/C-like"/>
</dbReference>
<dbReference type="AlphaFoldDB" id="A0A0G0PTF7"/>
<dbReference type="Proteomes" id="UP000034706">
    <property type="component" value="Unassembled WGS sequence"/>
</dbReference>
<organism evidence="10 11">
    <name type="scientific">Candidatus Azambacteria bacterium GW2011_GWA2_39_10</name>
    <dbReference type="NCBI Taxonomy" id="1618611"/>
    <lineage>
        <taxon>Bacteria</taxon>
        <taxon>Candidatus Azamiibacteriota</taxon>
    </lineage>
</organism>
<dbReference type="EMBL" id="LBVT01000007">
    <property type="protein sequence ID" value="KKQ92596.1"/>
    <property type="molecule type" value="Genomic_DNA"/>
</dbReference>
<evidence type="ECO:0000256" key="4">
    <source>
        <dbReference type="ARBA" id="ARBA00022679"/>
    </source>
</evidence>
<feature type="transmembrane region" description="Helical" evidence="8">
    <location>
        <begin position="109"/>
        <end position="125"/>
    </location>
</feature>
<evidence type="ECO:0000256" key="3">
    <source>
        <dbReference type="ARBA" id="ARBA00022676"/>
    </source>
</evidence>
<dbReference type="PANTHER" id="PTHR33908">
    <property type="entry name" value="MANNOSYLTRANSFERASE YKCB-RELATED"/>
    <property type="match status" value="1"/>
</dbReference>
<feature type="transmembrane region" description="Helical" evidence="8">
    <location>
        <begin position="211"/>
        <end position="234"/>
    </location>
</feature>
<keyword evidence="4" id="KW-0808">Transferase</keyword>
<evidence type="ECO:0000256" key="1">
    <source>
        <dbReference type="ARBA" id="ARBA00004651"/>
    </source>
</evidence>
<evidence type="ECO:0000256" key="6">
    <source>
        <dbReference type="ARBA" id="ARBA00022989"/>
    </source>
</evidence>
<proteinExistence type="predicted"/>
<evidence type="ECO:0000256" key="5">
    <source>
        <dbReference type="ARBA" id="ARBA00022692"/>
    </source>
</evidence>
<feature type="transmembrane region" description="Helical" evidence="8">
    <location>
        <begin position="7"/>
        <end position="25"/>
    </location>
</feature>
<evidence type="ECO:0000313" key="10">
    <source>
        <dbReference type="EMBL" id="KKQ92596.1"/>
    </source>
</evidence>
<dbReference type="GO" id="GO:0010041">
    <property type="term" value="P:response to iron(III) ion"/>
    <property type="evidence" value="ECO:0007669"/>
    <property type="project" value="TreeGrafter"/>
</dbReference>
<sequence>MPSKYNTIALIFIIAIAVFFRFWQFDSVPPGLYQDEAMNGADALSSLENDKFSVFYTNNNGREGMIVWLDALAVKAFGTEPWVLRLFPAIAGVLAVLGLFFLTKKLFNIKIALASSFFMAISFWAVNFSRIGFRANLMVPILIWSFYFLLRAVNQNLVSDTRALRCRTPSFIIAGVLFGLGFYTYISYRFAPVLAAAFFIPYLIMRRTKNFWLGFAIFAVTAFIVALPIGLYFLNNPGDFFGRSGQVSVFSADNPLKATVLSVAATFGMFNIIGDQNSRHNFAGYPQLLLPVGILFILGILICTKRRNLSDKFLFLWFFIFLLPNILSTEGNPHALRALGTMPAAMVFAGVGLVWICEKIKKYLDDKISNSDFFKYRPQLIRIKKELFILLVVFLFFISFSEFNKYFVKWASNIRTADAFSQSHVKIADYLNLLPENVNKYVIWPSDDRPTENDLPVSAQTVYFLTYGKSDINYVKSNEIDKINLGANGAIIATLNSDLELLHDLNKKFPSGKVEFIYLNTPILIVP</sequence>
<gene>
    <name evidence="10" type="ORF">UT16_C0007G0007</name>
</gene>
<dbReference type="GO" id="GO:0005886">
    <property type="term" value="C:plasma membrane"/>
    <property type="evidence" value="ECO:0007669"/>
    <property type="project" value="UniProtKB-SubCell"/>
</dbReference>
<dbReference type="InterPro" id="IPR050297">
    <property type="entry name" value="LipidA_mod_glycosyltrf_83"/>
</dbReference>
<feature type="transmembrane region" description="Helical" evidence="8">
    <location>
        <begin position="285"/>
        <end position="304"/>
    </location>
</feature>
<evidence type="ECO:0000313" key="11">
    <source>
        <dbReference type="Proteomes" id="UP000034706"/>
    </source>
</evidence>
<accession>A0A0G0PTF7</accession>
<feature type="transmembrane region" description="Helical" evidence="8">
    <location>
        <begin position="131"/>
        <end position="150"/>
    </location>
</feature>
<keyword evidence="7 8" id="KW-0472">Membrane</keyword>
<name>A0A0G0PTF7_9BACT</name>
<feature type="domain" description="Glycosyltransferase RgtA/B/C/D-like" evidence="9">
    <location>
        <begin position="65"/>
        <end position="227"/>
    </location>
</feature>
<evidence type="ECO:0000256" key="2">
    <source>
        <dbReference type="ARBA" id="ARBA00022475"/>
    </source>
</evidence>
<comment type="subcellular location">
    <subcellularLocation>
        <location evidence="1">Cell membrane</location>
        <topology evidence="1">Multi-pass membrane protein</topology>
    </subcellularLocation>
</comment>
<dbReference type="GO" id="GO:0009103">
    <property type="term" value="P:lipopolysaccharide biosynthetic process"/>
    <property type="evidence" value="ECO:0007669"/>
    <property type="project" value="UniProtKB-ARBA"/>
</dbReference>
<feature type="transmembrane region" description="Helical" evidence="8">
    <location>
        <begin position="335"/>
        <end position="357"/>
    </location>
</feature>
<dbReference type="GO" id="GO:0016763">
    <property type="term" value="F:pentosyltransferase activity"/>
    <property type="evidence" value="ECO:0007669"/>
    <property type="project" value="TreeGrafter"/>
</dbReference>
<evidence type="ECO:0000256" key="7">
    <source>
        <dbReference type="ARBA" id="ARBA00023136"/>
    </source>
</evidence>
<feature type="transmembrane region" description="Helical" evidence="8">
    <location>
        <begin position="313"/>
        <end position="329"/>
    </location>
</feature>